<comment type="caution">
    <text evidence="3">The sequence shown here is derived from an EMBL/GenBank/DDBJ whole genome shotgun (WGS) entry which is preliminary data.</text>
</comment>
<dbReference type="RefSeq" id="WP_281882271.1">
    <property type="nucleotide sequence ID" value="NZ_BSDP01000001.1"/>
</dbReference>
<feature type="domain" description="Winged helix-turn-helix" evidence="2">
    <location>
        <begin position="86"/>
        <end position="159"/>
    </location>
</feature>
<dbReference type="Proteomes" id="UP001144396">
    <property type="component" value="Unassembled WGS sequence"/>
</dbReference>
<gene>
    <name evidence="3" type="ORF">ARHIZOSPH14_05150</name>
</gene>
<dbReference type="EMBL" id="BSDP01000001">
    <property type="protein sequence ID" value="GLI26273.1"/>
    <property type="molecule type" value="Genomic_DNA"/>
</dbReference>
<proteinExistence type="predicted"/>
<dbReference type="Pfam" id="PF25872">
    <property type="entry name" value="HTH_77"/>
    <property type="match status" value="1"/>
</dbReference>
<name>A0A9W6CYN5_9MICO</name>
<dbReference type="Pfam" id="PF13424">
    <property type="entry name" value="TPR_12"/>
    <property type="match status" value="1"/>
</dbReference>
<dbReference type="InterPro" id="IPR011990">
    <property type="entry name" value="TPR-like_helical_dom_sf"/>
</dbReference>
<sequence>MERARASKPDFELTEQNVGAVAAICIALDGVPLAIELAAARARLLAPADLLDRLDRSLAVLSSGARDLPERQRTMRSTIDWSTQLLTDPQRALLARLGVFAGPFSLDAAEWIAEDVPGVSPLDDLAALVDGSLVQQRERADHAAFAMLVVVREYALELLDAEPGEAGLRARERHAEWYLRVADQAELELEGEDQLAWMLRLTDEADNISAAVRFLIERGRWSDIAELTWDLYVYWWVGGHLGEVRGWMDEVLARAEDLDPRTRAIILYFACAIGFWQRDPGDIAAGLDESARLFHQVDEASGEALALVSLALALLSAPQPDPVRAEAALTTSLERFREVDDQWGVAMALVSLGRVALLQERVQDALSRFDESLMVARHQDDRLGETIALHHLGWADLLVGDPAGAGERFAQSLALSAEMHHDEGVAYGLEGVLSVVAMSGDVERAGRLLGAAEVLRERTGLYNQPSFSFHSRIIDGIRSSPAAELLEQARLAGRALPVDQAVAEALAGGAPGLAGAAVPAASAPPPAEEAAP</sequence>
<evidence type="ECO:0000256" key="1">
    <source>
        <dbReference type="SAM" id="MobiDB-lite"/>
    </source>
</evidence>
<protein>
    <recommendedName>
        <fullName evidence="2">Winged helix-turn-helix domain-containing protein</fullName>
    </recommendedName>
</protein>
<organism evidence="3 4">
    <name type="scientific">Agromyces rhizosphaerae</name>
    <dbReference type="NCBI Taxonomy" id="88374"/>
    <lineage>
        <taxon>Bacteria</taxon>
        <taxon>Bacillati</taxon>
        <taxon>Actinomycetota</taxon>
        <taxon>Actinomycetes</taxon>
        <taxon>Micrococcales</taxon>
        <taxon>Microbacteriaceae</taxon>
        <taxon>Agromyces</taxon>
    </lineage>
</organism>
<feature type="region of interest" description="Disordered" evidence="1">
    <location>
        <begin position="513"/>
        <end position="532"/>
    </location>
</feature>
<dbReference type="PANTHER" id="PTHR47691">
    <property type="entry name" value="REGULATOR-RELATED"/>
    <property type="match status" value="1"/>
</dbReference>
<accession>A0A9W6CYN5</accession>
<keyword evidence="4" id="KW-1185">Reference proteome</keyword>
<evidence type="ECO:0000259" key="2">
    <source>
        <dbReference type="Pfam" id="PF25872"/>
    </source>
</evidence>
<reference evidence="3" key="1">
    <citation type="submission" date="2022-12" db="EMBL/GenBank/DDBJ databases">
        <title>Reference genome sequencing for broad-spectrum identification of bacterial and archaeal isolates by mass spectrometry.</title>
        <authorList>
            <person name="Sekiguchi Y."/>
            <person name="Tourlousse D.M."/>
        </authorList>
    </citation>
    <scope>NUCLEOTIDE SEQUENCE</scope>
    <source>
        <strain evidence="3">14</strain>
    </source>
</reference>
<feature type="compositionally biased region" description="Pro residues" evidence="1">
    <location>
        <begin position="522"/>
        <end position="532"/>
    </location>
</feature>
<dbReference type="Gene3D" id="1.25.40.10">
    <property type="entry name" value="Tetratricopeptide repeat domain"/>
    <property type="match status" value="1"/>
</dbReference>
<dbReference type="PANTHER" id="PTHR47691:SF3">
    <property type="entry name" value="HTH-TYPE TRANSCRIPTIONAL REGULATOR RV0890C-RELATED"/>
    <property type="match status" value="1"/>
</dbReference>
<evidence type="ECO:0000313" key="4">
    <source>
        <dbReference type="Proteomes" id="UP001144396"/>
    </source>
</evidence>
<dbReference type="AlphaFoldDB" id="A0A9W6CYN5"/>
<dbReference type="InterPro" id="IPR058852">
    <property type="entry name" value="HTH_77"/>
</dbReference>
<evidence type="ECO:0000313" key="3">
    <source>
        <dbReference type="EMBL" id="GLI26273.1"/>
    </source>
</evidence>
<dbReference type="SUPFAM" id="SSF48452">
    <property type="entry name" value="TPR-like"/>
    <property type="match status" value="1"/>
</dbReference>